<feature type="coiled-coil region" evidence="6">
    <location>
        <begin position="305"/>
        <end position="332"/>
    </location>
</feature>
<feature type="domain" description="C2H2-type" evidence="8">
    <location>
        <begin position="131"/>
        <end position="159"/>
    </location>
</feature>
<dbReference type="InterPro" id="IPR050329">
    <property type="entry name" value="GLI_C2H2-zinc-finger"/>
</dbReference>
<dbReference type="PANTHER" id="PTHR19818:SF157">
    <property type="entry name" value="C2H2-TYPE DOMAIN-CONTAINING PROTEIN"/>
    <property type="match status" value="1"/>
</dbReference>
<keyword evidence="2" id="KW-0677">Repeat</keyword>
<dbReference type="FunFam" id="3.30.160.60:FF:000446">
    <property type="entry name" value="Zinc finger protein"/>
    <property type="match status" value="1"/>
</dbReference>
<feature type="region of interest" description="Disordered" evidence="7">
    <location>
        <begin position="239"/>
        <end position="258"/>
    </location>
</feature>
<keyword evidence="4" id="KW-0862">Zinc</keyword>
<evidence type="ECO:0000256" key="7">
    <source>
        <dbReference type="SAM" id="MobiDB-lite"/>
    </source>
</evidence>
<evidence type="ECO:0000256" key="1">
    <source>
        <dbReference type="ARBA" id="ARBA00022723"/>
    </source>
</evidence>
<dbReference type="GO" id="GO:0045944">
    <property type="term" value="P:positive regulation of transcription by RNA polymerase II"/>
    <property type="evidence" value="ECO:0007669"/>
    <property type="project" value="UniProtKB-ARBA"/>
</dbReference>
<feature type="domain" description="C2H2-type" evidence="8">
    <location>
        <begin position="219"/>
        <end position="242"/>
    </location>
</feature>
<dbReference type="PROSITE" id="PS50157">
    <property type="entry name" value="ZINC_FINGER_C2H2_2"/>
    <property type="match status" value="6"/>
</dbReference>
<gene>
    <name evidence="9" type="primary">RvY_13080-1</name>
    <name evidence="9" type="synonym">RvY_13080.1</name>
    <name evidence="9" type="ORF">RvY_13080</name>
</gene>
<dbReference type="GO" id="GO:0008270">
    <property type="term" value="F:zinc ion binding"/>
    <property type="evidence" value="ECO:0007669"/>
    <property type="project" value="UniProtKB-KW"/>
</dbReference>
<dbReference type="Pfam" id="PF00096">
    <property type="entry name" value="zf-C2H2"/>
    <property type="match status" value="4"/>
</dbReference>
<feature type="domain" description="C2H2-type" evidence="8">
    <location>
        <begin position="188"/>
        <end position="218"/>
    </location>
</feature>
<evidence type="ECO:0000256" key="6">
    <source>
        <dbReference type="SAM" id="Coils"/>
    </source>
</evidence>
<dbReference type="PROSITE" id="PS00028">
    <property type="entry name" value="ZINC_FINGER_C2H2_1"/>
    <property type="match status" value="6"/>
</dbReference>
<dbReference type="Gene3D" id="3.30.160.60">
    <property type="entry name" value="Classic Zinc Finger"/>
    <property type="match status" value="5"/>
</dbReference>
<dbReference type="PANTHER" id="PTHR19818">
    <property type="entry name" value="ZINC FINGER PROTEIN ZIC AND GLI"/>
    <property type="match status" value="1"/>
</dbReference>
<proteinExistence type="predicted"/>
<feature type="domain" description="C2H2-type" evidence="8">
    <location>
        <begin position="160"/>
        <end position="187"/>
    </location>
</feature>
<dbReference type="InterPro" id="IPR036236">
    <property type="entry name" value="Znf_C2H2_sf"/>
</dbReference>
<dbReference type="SUPFAM" id="SSF57667">
    <property type="entry name" value="beta-beta-alpha zinc fingers"/>
    <property type="match status" value="3"/>
</dbReference>
<sequence>MEGAELTTNADTNVASDFVQVKKKRGGRPSVYDRKLQQLASESALVPADPANLPGVPPSSNGSRLKTKTLTSFHCGVCGKELSTKEGLLNHGSIHTGEKPFACQVAECGKVFRTKSDRSKHHKTHEGVKPHTCEECLATFTTKTNLKTHQKVAHTGKKEYKCATCKKTFGYLTNYRNHLLVHTGEKPYICSYGGCGQRFTEYSTALRHALRKHASDGTFQCSSCDKCYRNQSSLEHHKKAAHGDLATPEDSASPSRTLLSPDALSDVVREEFSYFTDLIQTNNPFVLPMSVDEERETAVLMGLYDGECEDELKELRKQIERAEEDQSSVSVSRGTTPSWDLASTCDDSAVDLFPELTATTNEAGFVPLDGHHVGKNKPKRRRKN</sequence>
<keyword evidence="1" id="KW-0479">Metal-binding</keyword>
<feature type="region of interest" description="Disordered" evidence="7">
    <location>
        <begin position="361"/>
        <end position="384"/>
    </location>
</feature>
<comment type="caution">
    <text evidence="9">The sequence shown here is derived from an EMBL/GenBank/DDBJ whole genome shotgun (WGS) entry which is preliminary data.</text>
</comment>
<feature type="domain" description="C2H2-type" evidence="8">
    <location>
        <begin position="101"/>
        <end position="130"/>
    </location>
</feature>
<dbReference type="SMART" id="SM00355">
    <property type="entry name" value="ZnF_C2H2"/>
    <property type="match status" value="6"/>
</dbReference>
<evidence type="ECO:0000256" key="2">
    <source>
        <dbReference type="ARBA" id="ARBA00022737"/>
    </source>
</evidence>
<dbReference type="GO" id="GO:0000978">
    <property type="term" value="F:RNA polymerase II cis-regulatory region sequence-specific DNA binding"/>
    <property type="evidence" value="ECO:0007669"/>
    <property type="project" value="TreeGrafter"/>
</dbReference>
<protein>
    <recommendedName>
        <fullName evidence="8">C2H2-type domain-containing protein</fullName>
    </recommendedName>
</protein>
<dbReference type="EMBL" id="BDGG01000008">
    <property type="protein sequence ID" value="GAV02525.1"/>
    <property type="molecule type" value="Genomic_DNA"/>
</dbReference>
<keyword evidence="10" id="KW-1185">Reference proteome</keyword>
<name>A0A1D1VLP0_RAMVA</name>
<evidence type="ECO:0000313" key="10">
    <source>
        <dbReference type="Proteomes" id="UP000186922"/>
    </source>
</evidence>
<keyword evidence="3 5" id="KW-0863">Zinc-finger</keyword>
<dbReference type="Proteomes" id="UP000186922">
    <property type="component" value="Unassembled WGS sequence"/>
</dbReference>
<evidence type="ECO:0000313" key="9">
    <source>
        <dbReference type="EMBL" id="GAV02525.1"/>
    </source>
</evidence>
<accession>A0A1D1VLP0</accession>
<evidence type="ECO:0000256" key="3">
    <source>
        <dbReference type="ARBA" id="ARBA00022771"/>
    </source>
</evidence>
<organism evidence="9 10">
    <name type="scientific">Ramazzottius varieornatus</name>
    <name type="common">Water bear</name>
    <name type="synonym">Tardigrade</name>
    <dbReference type="NCBI Taxonomy" id="947166"/>
    <lineage>
        <taxon>Eukaryota</taxon>
        <taxon>Metazoa</taxon>
        <taxon>Ecdysozoa</taxon>
        <taxon>Tardigrada</taxon>
        <taxon>Eutardigrada</taxon>
        <taxon>Parachela</taxon>
        <taxon>Hypsibioidea</taxon>
        <taxon>Ramazzottiidae</taxon>
        <taxon>Ramazzottius</taxon>
    </lineage>
</organism>
<feature type="compositionally biased region" description="Basic residues" evidence="7">
    <location>
        <begin position="373"/>
        <end position="384"/>
    </location>
</feature>
<evidence type="ECO:0000256" key="5">
    <source>
        <dbReference type="PROSITE-ProRule" id="PRU00042"/>
    </source>
</evidence>
<dbReference type="AlphaFoldDB" id="A0A1D1VLP0"/>
<dbReference type="GO" id="GO:0000981">
    <property type="term" value="F:DNA-binding transcription factor activity, RNA polymerase II-specific"/>
    <property type="evidence" value="ECO:0007669"/>
    <property type="project" value="TreeGrafter"/>
</dbReference>
<dbReference type="GO" id="GO:0005634">
    <property type="term" value="C:nucleus"/>
    <property type="evidence" value="ECO:0007669"/>
    <property type="project" value="UniProtKB-ARBA"/>
</dbReference>
<feature type="domain" description="C2H2-type" evidence="8">
    <location>
        <begin position="73"/>
        <end position="100"/>
    </location>
</feature>
<dbReference type="InterPro" id="IPR013087">
    <property type="entry name" value="Znf_C2H2_type"/>
</dbReference>
<dbReference type="STRING" id="947166.A0A1D1VLP0"/>
<reference evidence="9 10" key="1">
    <citation type="journal article" date="2016" name="Nat. Commun.">
        <title>Extremotolerant tardigrade genome and improved radiotolerance of human cultured cells by tardigrade-unique protein.</title>
        <authorList>
            <person name="Hashimoto T."/>
            <person name="Horikawa D.D."/>
            <person name="Saito Y."/>
            <person name="Kuwahara H."/>
            <person name="Kozuka-Hata H."/>
            <person name="Shin-I T."/>
            <person name="Minakuchi Y."/>
            <person name="Ohishi K."/>
            <person name="Motoyama A."/>
            <person name="Aizu T."/>
            <person name="Enomoto A."/>
            <person name="Kondo K."/>
            <person name="Tanaka S."/>
            <person name="Hara Y."/>
            <person name="Koshikawa S."/>
            <person name="Sagara H."/>
            <person name="Miura T."/>
            <person name="Yokobori S."/>
            <person name="Miyagawa K."/>
            <person name="Suzuki Y."/>
            <person name="Kubo T."/>
            <person name="Oyama M."/>
            <person name="Kohara Y."/>
            <person name="Fujiyama A."/>
            <person name="Arakawa K."/>
            <person name="Katayama T."/>
            <person name="Toyoda A."/>
            <person name="Kunieda T."/>
        </authorList>
    </citation>
    <scope>NUCLEOTIDE SEQUENCE [LARGE SCALE GENOMIC DNA]</scope>
    <source>
        <strain evidence="9 10">YOKOZUNA-1</strain>
    </source>
</reference>
<evidence type="ECO:0000256" key="4">
    <source>
        <dbReference type="ARBA" id="ARBA00022833"/>
    </source>
</evidence>
<evidence type="ECO:0000259" key="8">
    <source>
        <dbReference type="PROSITE" id="PS50157"/>
    </source>
</evidence>
<keyword evidence="6" id="KW-0175">Coiled coil</keyword>
<dbReference type="OrthoDB" id="6077919at2759"/>
<feature type="region of interest" description="Disordered" evidence="7">
    <location>
        <begin position="45"/>
        <end position="65"/>
    </location>
</feature>
<dbReference type="FunFam" id="3.30.160.60:FF:000100">
    <property type="entry name" value="Zinc finger 45-like"/>
    <property type="match status" value="1"/>
</dbReference>